<dbReference type="Pfam" id="PF00550">
    <property type="entry name" value="PP-binding"/>
    <property type="match status" value="1"/>
</dbReference>
<name>A0A2H5F444_9RHOB</name>
<proteinExistence type="predicted"/>
<evidence type="ECO:0000313" key="3">
    <source>
        <dbReference type="Proteomes" id="UP000234530"/>
    </source>
</evidence>
<evidence type="ECO:0000313" key="2">
    <source>
        <dbReference type="EMBL" id="AUH66297.1"/>
    </source>
</evidence>
<dbReference type="InterPro" id="IPR009081">
    <property type="entry name" value="PP-bd_ACP"/>
</dbReference>
<dbReference type="EMBL" id="CP025430">
    <property type="protein sequence ID" value="AUH66297.1"/>
    <property type="molecule type" value="Genomic_DNA"/>
</dbReference>
<protein>
    <submittedName>
        <fullName evidence="2">Isochorismatase</fullName>
    </submittedName>
</protein>
<dbReference type="KEGG" id="pzh:CX676_10985"/>
<dbReference type="Gene3D" id="1.10.1200.10">
    <property type="entry name" value="ACP-like"/>
    <property type="match status" value="1"/>
</dbReference>
<reference evidence="2 3" key="1">
    <citation type="journal article" date="2013" name="Antonie Van Leeuwenhoek">
        <title>Paracoccus zhejiangensis sp. nov., isolated from activated sludge in wastewater-treatment system.</title>
        <authorList>
            <person name="Wu Z.G."/>
            <person name="Zhang D.F."/>
            <person name="Liu Y.L."/>
            <person name="Wang F."/>
            <person name="Jiang X."/>
            <person name="Li C."/>
            <person name="Li S.P."/>
            <person name="Hong Q."/>
            <person name="Li W.J."/>
        </authorList>
    </citation>
    <scope>NUCLEOTIDE SEQUENCE [LARGE SCALE GENOMIC DNA]</scope>
    <source>
        <strain evidence="2 3">J6</strain>
    </source>
</reference>
<dbReference type="OrthoDB" id="2455700at2"/>
<dbReference type="SUPFAM" id="SSF47336">
    <property type="entry name" value="ACP-like"/>
    <property type="match status" value="1"/>
</dbReference>
<keyword evidence="3" id="KW-1185">Reference proteome</keyword>
<sequence>MTTIATDPLSRDWLTRQITDLIGEDEPIDPAESLVLYGLDSIAVMRLVLALEERGVIVGFDDLARDPTLDGWWALIAARTN</sequence>
<dbReference type="RefSeq" id="WP_101754274.1">
    <property type="nucleotide sequence ID" value="NZ_CP025430.1"/>
</dbReference>
<dbReference type="Proteomes" id="UP000234530">
    <property type="component" value="Chromosome"/>
</dbReference>
<dbReference type="AlphaFoldDB" id="A0A2H5F444"/>
<accession>A0A2H5F444</accession>
<evidence type="ECO:0000259" key="1">
    <source>
        <dbReference type="PROSITE" id="PS50075"/>
    </source>
</evidence>
<feature type="domain" description="Carrier" evidence="1">
    <location>
        <begin position="5"/>
        <end position="80"/>
    </location>
</feature>
<dbReference type="PROSITE" id="PS50075">
    <property type="entry name" value="CARRIER"/>
    <property type="match status" value="1"/>
</dbReference>
<gene>
    <name evidence="2" type="ORF">CX676_10985</name>
</gene>
<organism evidence="2 3">
    <name type="scientific">Paracoccus zhejiangensis</name>
    <dbReference type="NCBI Taxonomy" id="1077935"/>
    <lineage>
        <taxon>Bacteria</taxon>
        <taxon>Pseudomonadati</taxon>
        <taxon>Pseudomonadota</taxon>
        <taxon>Alphaproteobacteria</taxon>
        <taxon>Rhodobacterales</taxon>
        <taxon>Paracoccaceae</taxon>
        <taxon>Paracoccus</taxon>
    </lineage>
</organism>
<dbReference type="InterPro" id="IPR036736">
    <property type="entry name" value="ACP-like_sf"/>
</dbReference>